<keyword evidence="2" id="KW-0732">Signal</keyword>
<feature type="compositionally biased region" description="Basic and acidic residues" evidence="1">
    <location>
        <begin position="162"/>
        <end position="171"/>
    </location>
</feature>
<feature type="signal peptide" evidence="2">
    <location>
        <begin position="1"/>
        <end position="25"/>
    </location>
</feature>
<dbReference type="eggNOG" id="ENOG50322TX">
    <property type="taxonomic scope" value="Bacteria"/>
</dbReference>
<comment type="caution">
    <text evidence="3">The sequence shown here is derived from an EMBL/GenBank/DDBJ whole genome shotgun (WGS) entry which is preliminary data.</text>
</comment>
<organism evidence="3 4">
    <name type="scientific">Knoellia subterranea KCTC 19937</name>
    <dbReference type="NCBI Taxonomy" id="1385521"/>
    <lineage>
        <taxon>Bacteria</taxon>
        <taxon>Bacillati</taxon>
        <taxon>Actinomycetota</taxon>
        <taxon>Actinomycetes</taxon>
        <taxon>Micrococcales</taxon>
        <taxon>Intrasporangiaceae</taxon>
        <taxon>Knoellia</taxon>
    </lineage>
</organism>
<accession>A0A0A0JDP7</accession>
<feature type="compositionally biased region" description="Acidic residues" evidence="1">
    <location>
        <begin position="133"/>
        <end position="142"/>
    </location>
</feature>
<proteinExistence type="predicted"/>
<dbReference type="EMBL" id="AVPK01000025">
    <property type="protein sequence ID" value="KGN35278.1"/>
    <property type="molecule type" value="Genomic_DNA"/>
</dbReference>
<dbReference type="Proteomes" id="UP000030011">
    <property type="component" value="Unassembled WGS sequence"/>
</dbReference>
<dbReference type="AlphaFoldDB" id="A0A0A0JDP7"/>
<feature type="region of interest" description="Disordered" evidence="1">
    <location>
        <begin position="125"/>
        <end position="202"/>
    </location>
</feature>
<gene>
    <name evidence="3" type="ORF">N803_09225</name>
</gene>
<evidence type="ECO:0000313" key="3">
    <source>
        <dbReference type="EMBL" id="KGN35278.1"/>
    </source>
</evidence>
<name>A0A0A0JDP7_9MICO</name>
<feature type="chain" id="PRO_5001964285" description="Flp pilus-assembly TadG-like N-terminal domain-containing protein" evidence="2">
    <location>
        <begin position="26"/>
        <end position="202"/>
    </location>
</feature>
<protein>
    <recommendedName>
        <fullName evidence="5">Flp pilus-assembly TadG-like N-terminal domain-containing protein</fullName>
    </recommendedName>
</protein>
<evidence type="ECO:0000256" key="1">
    <source>
        <dbReference type="SAM" id="MobiDB-lite"/>
    </source>
</evidence>
<evidence type="ECO:0000313" key="4">
    <source>
        <dbReference type="Proteomes" id="UP000030011"/>
    </source>
</evidence>
<reference evidence="3 4" key="1">
    <citation type="submission" date="2013-08" db="EMBL/GenBank/DDBJ databases">
        <title>The genome sequence of Knoellia subterranea.</title>
        <authorList>
            <person name="Zhu W."/>
            <person name="Wang G."/>
        </authorList>
    </citation>
    <scope>NUCLEOTIDE SEQUENCE [LARGE SCALE GENOMIC DNA]</scope>
    <source>
        <strain evidence="3 4">KCTC 19937</strain>
    </source>
</reference>
<evidence type="ECO:0000256" key="2">
    <source>
        <dbReference type="SAM" id="SignalP"/>
    </source>
</evidence>
<keyword evidence="4" id="KW-1185">Reference proteome</keyword>
<sequence>MWLVLTVAICLLGLGVTAYSRLATAADEVSGLQTAADAAALAGAQSIAKDAPSALKDAILGGSSLPCGLGRAAAQDFAQRNDATVTSYCYSPVADKVEVTVRSERVLESGQRESTDAVAELGIKLGPCKLPDPPEEPEEPEPEPTPTGTESPTPTPTPTPDDVVKKGRCGDLEFDVTFPGEGGGPVIGWGQFKVNTEPKLRD</sequence>
<evidence type="ECO:0008006" key="5">
    <source>
        <dbReference type="Google" id="ProtNLM"/>
    </source>
</evidence>